<feature type="region of interest" description="Disordered" evidence="1">
    <location>
        <begin position="308"/>
        <end position="355"/>
    </location>
</feature>
<dbReference type="EMBL" id="QZAF01000509">
    <property type="protein sequence ID" value="THV66563.1"/>
    <property type="molecule type" value="Genomic_DNA"/>
</dbReference>
<evidence type="ECO:0000313" key="3">
    <source>
        <dbReference type="Proteomes" id="UP000304951"/>
    </source>
</evidence>
<dbReference type="Proteomes" id="UP000304951">
    <property type="component" value="Unassembled WGS sequence"/>
</dbReference>
<protein>
    <submittedName>
        <fullName evidence="2">Uncharacterized protein</fullName>
    </submittedName>
</protein>
<dbReference type="GO" id="GO:0003676">
    <property type="term" value="F:nucleic acid binding"/>
    <property type="evidence" value="ECO:0007669"/>
    <property type="project" value="InterPro"/>
</dbReference>
<evidence type="ECO:0000256" key="1">
    <source>
        <dbReference type="SAM" id="MobiDB-lite"/>
    </source>
</evidence>
<reference evidence="2 3" key="1">
    <citation type="submission" date="2018-10" db="EMBL/GenBank/DDBJ databases">
        <title>Fifty Aureobasidium pullulans genomes reveal a recombining polyextremotolerant generalist.</title>
        <authorList>
            <person name="Gostincar C."/>
            <person name="Turk M."/>
            <person name="Zajc J."/>
            <person name="Gunde-Cimerman N."/>
        </authorList>
    </citation>
    <scope>NUCLEOTIDE SEQUENCE [LARGE SCALE GENOMIC DNA]</scope>
    <source>
        <strain evidence="2 3">EXF-11900</strain>
    </source>
</reference>
<gene>
    <name evidence="2" type="ORF">D6D28_08254</name>
</gene>
<feature type="compositionally biased region" description="Basic and acidic residues" evidence="1">
    <location>
        <begin position="308"/>
        <end position="323"/>
    </location>
</feature>
<name>A0A4V4HYX1_AURPU</name>
<comment type="caution">
    <text evidence="2">The sequence shown here is derived from an EMBL/GenBank/DDBJ whole genome shotgun (WGS) entry which is preliminary data.</text>
</comment>
<proteinExistence type="predicted"/>
<feature type="region of interest" description="Disordered" evidence="1">
    <location>
        <begin position="1"/>
        <end position="26"/>
    </location>
</feature>
<dbReference type="InterPro" id="IPR036397">
    <property type="entry name" value="RNaseH_sf"/>
</dbReference>
<evidence type="ECO:0000313" key="2">
    <source>
        <dbReference type="EMBL" id="THV66563.1"/>
    </source>
</evidence>
<sequence length="370" mass="41463">NNPGDGPVDAKPPHEKLTKDHTNHDRSRFEKLCGPQARFLPEKDAEVQGWYGFLHELQDVNHTALGFDHDSTHSESPLRFYECAFCNLMWLRPVLRGQNVPEVTHPIHHTIYDSSGSTLRSLIVTIATAGPPEIDQLLGYVGIGVYFHENSALNISRSLPLTYRLRPISASPRSISPDLAAATEALKVVRTRVVPDRKRMIKELADLYRWTNEEIRAVSRFRLIIASSSVALIEGMTCSHPHCKFGRSSRDGTPGETNAFTRLMEQVEALSKAGIQVVWYLVDRQVSRRAKSLAKGAYTRHLLTPKDKKLPRVTEEHAEEERAPTFTEGSEDELKPTFRRSGMKRPVVTGQSNETLESLVLPEATLAAVS</sequence>
<feature type="non-terminal residue" evidence="2">
    <location>
        <position position="1"/>
    </location>
</feature>
<dbReference type="AlphaFoldDB" id="A0A4V4HYX1"/>
<feature type="compositionally biased region" description="Basic and acidic residues" evidence="1">
    <location>
        <begin position="11"/>
        <end position="26"/>
    </location>
</feature>
<accession>A0A4V4HYX1</accession>
<organism evidence="2 3">
    <name type="scientific">Aureobasidium pullulans</name>
    <name type="common">Black yeast</name>
    <name type="synonym">Pullularia pullulans</name>
    <dbReference type="NCBI Taxonomy" id="5580"/>
    <lineage>
        <taxon>Eukaryota</taxon>
        <taxon>Fungi</taxon>
        <taxon>Dikarya</taxon>
        <taxon>Ascomycota</taxon>
        <taxon>Pezizomycotina</taxon>
        <taxon>Dothideomycetes</taxon>
        <taxon>Dothideomycetidae</taxon>
        <taxon>Dothideales</taxon>
        <taxon>Saccotheciaceae</taxon>
        <taxon>Aureobasidium</taxon>
    </lineage>
</organism>
<dbReference type="Gene3D" id="3.30.420.10">
    <property type="entry name" value="Ribonuclease H-like superfamily/Ribonuclease H"/>
    <property type="match status" value="1"/>
</dbReference>